<protein>
    <recommendedName>
        <fullName evidence="3">YheC/YheD family protein</fullName>
    </recommendedName>
</protein>
<name>A0ABU0CSA1_9BACI</name>
<sequence>MKAKTWIFFRMFQRIKESVKNLLFVVRLGHRAFDRSMTKPLIGIMVYKPRPLRDYEMAKLLNVDLLVFRPRGIKWSKNKIRGRIYKNGKWERKTCPFPAAVYNRLYSSNRTVVHKLERAIGKGKVFNCITRFDKWEIYNILRESAIHHYVLATYLYHPSNLIPLLKKYNKLILKPSKGQLGRRVYLIERTNNNEYRLYS</sequence>
<evidence type="ECO:0000313" key="2">
    <source>
        <dbReference type="Proteomes" id="UP001232445"/>
    </source>
</evidence>
<evidence type="ECO:0000313" key="1">
    <source>
        <dbReference type="EMBL" id="MDQ0339027.1"/>
    </source>
</evidence>
<dbReference type="EMBL" id="JAUSUQ010000005">
    <property type="protein sequence ID" value="MDQ0339027.1"/>
    <property type="molecule type" value="Genomic_DNA"/>
</dbReference>
<dbReference type="RefSeq" id="WP_307338340.1">
    <property type="nucleotide sequence ID" value="NZ_JAUSUQ010000005.1"/>
</dbReference>
<proteinExistence type="predicted"/>
<accession>A0ABU0CSA1</accession>
<dbReference type="Proteomes" id="UP001232445">
    <property type="component" value="Unassembled WGS sequence"/>
</dbReference>
<comment type="caution">
    <text evidence="1">The sequence shown here is derived from an EMBL/GenBank/DDBJ whole genome shotgun (WGS) entry which is preliminary data.</text>
</comment>
<organism evidence="1 2">
    <name type="scientific">Caldalkalibacillus uzonensis</name>
    <dbReference type="NCBI Taxonomy" id="353224"/>
    <lineage>
        <taxon>Bacteria</taxon>
        <taxon>Bacillati</taxon>
        <taxon>Bacillota</taxon>
        <taxon>Bacilli</taxon>
        <taxon>Bacillales</taxon>
        <taxon>Bacillaceae</taxon>
        <taxon>Caldalkalibacillus</taxon>
    </lineage>
</organism>
<dbReference type="InterPro" id="IPR026838">
    <property type="entry name" value="YheC/D"/>
</dbReference>
<evidence type="ECO:0008006" key="3">
    <source>
        <dbReference type="Google" id="ProtNLM"/>
    </source>
</evidence>
<dbReference type="Pfam" id="PF14398">
    <property type="entry name" value="ATPgrasp_YheCD"/>
    <property type="match status" value="1"/>
</dbReference>
<gene>
    <name evidence="1" type="ORF">J2S00_001813</name>
</gene>
<keyword evidence="2" id="KW-1185">Reference proteome</keyword>
<reference evidence="1 2" key="1">
    <citation type="submission" date="2023-07" db="EMBL/GenBank/DDBJ databases">
        <title>Genomic Encyclopedia of Type Strains, Phase IV (KMG-IV): sequencing the most valuable type-strain genomes for metagenomic binning, comparative biology and taxonomic classification.</title>
        <authorList>
            <person name="Goeker M."/>
        </authorList>
    </citation>
    <scope>NUCLEOTIDE SEQUENCE [LARGE SCALE GENOMIC DNA]</scope>
    <source>
        <strain evidence="1 2">DSM 17740</strain>
    </source>
</reference>